<dbReference type="Proteomes" id="UP001277761">
    <property type="component" value="Unassembled WGS sequence"/>
</dbReference>
<dbReference type="InterPro" id="IPR002347">
    <property type="entry name" value="SDR_fam"/>
</dbReference>
<keyword evidence="3" id="KW-1185">Reference proteome</keyword>
<proteinExistence type="predicted"/>
<gene>
    <name evidence="2" type="ORF">SK069_01930</name>
</gene>
<dbReference type="PRINTS" id="PR00081">
    <property type="entry name" value="GDHRDH"/>
</dbReference>
<evidence type="ECO:0000256" key="1">
    <source>
        <dbReference type="SAM" id="MobiDB-lite"/>
    </source>
</evidence>
<feature type="region of interest" description="Disordered" evidence="1">
    <location>
        <begin position="280"/>
        <end position="302"/>
    </location>
</feature>
<protein>
    <submittedName>
        <fullName evidence="2">SDR family NAD(P)-dependent oxidoreductase</fullName>
    </submittedName>
</protein>
<dbReference type="InterPro" id="IPR036291">
    <property type="entry name" value="NAD(P)-bd_dom_sf"/>
</dbReference>
<evidence type="ECO:0000313" key="3">
    <source>
        <dbReference type="Proteomes" id="UP001277761"/>
    </source>
</evidence>
<dbReference type="SUPFAM" id="SSF51735">
    <property type="entry name" value="NAD(P)-binding Rossmann-fold domains"/>
    <property type="match status" value="1"/>
</dbReference>
<dbReference type="InterPro" id="IPR052992">
    <property type="entry name" value="SDR_member_12"/>
</dbReference>
<evidence type="ECO:0000313" key="2">
    <source>
        <dbReference type="EMBL" id="MDX8150340.1"/>
    </source>
</evidence>
<comment type="caution">
    <text evidence="2">The sequence shown here is derived from an EMBL/GenBank/DDBJ whole genome shotgun (WGS) entry which is preliminary data.</text>
</comment>
<accession>A0ABU4VEW9</accession>
<organism evidence="2 3">
    <name type="scientific">Patulibacter brassicae</name>
    <dbReference type="NCBI Taxonomy" id="1705717"/>
    <lineage>
        <taxon>Bacteria</taxon>
        <taxon>Bacillati</taxon>
        <taxon>Actinomycetota</taxon>
        <taxon>Thermoleophilia</taxon>
        <taxon>Solirubrobacterales</taxon>
        <taxon>Patulibacteraceae</taxon>
        <taxon>Patulibacter</taxon>
    </lineage>
</organism>
<sequence length="326" mass="34334">MSLLASVADTVLDRTIAPGYSRLGLAARRRLAGWPADPPRIDGRIVAITGPTSGIGAAAARDLAALGARVVLLARSPERAGATRRSIVDAVPGATVDVVECDVSSLASVREAAAALREAGPLDALLHNAGVMPPAREETDEGLEVAFATNVAGPFLLTALLADHLAADVPGRILTMSSGGMYGQALDVADLQHERRPYKPAAVYARDKRAQVVLNELWAARLRPTGVVCHALHPGWADTPGVADALPGFRKATRPILRSPEEGADTLVWLAAADEPTRSTGRFWHDRRPRPTHLLPRTREAPEDRAQLWRGVAAAAGVDVPVPGAA</sequence>
<dbReference type="PANTHER" id="PTHR44656:SF7">
    <property type="entry name" value="DEHYDROGENASE_REDUCTASE SDR FAMILY MEMBER 12"/>
    <property type="match status" value="1"/>
</dbReference>
<name>A0ABU4VEW9_9ACTN</name>
<reference evidence="2 3" key="1">
    <citation type="submission" date="2023-11" db="EMBL/GenBank/DDBJ databases">
        <authorList>
            <person name="Xu M."/>
            <person name="Jiang T."/>
        </authorList>
    </citation>
    <scope>NUCLEOTIDE SEQUENCE [LARGE SCALE GENOMIC DNA]</scope>
    <source>
        <strain evidence="2 3">SD</strain>
    </source>
</reference>
<dbReference type="PANTHER" id="PTHR44656">
    <property type="entry name" value="DEHYDROGENASE/REDUCTASE SDR FAMILY MEMBER 12"/>
    <property type="match status" value="1"/>
</dbReference>
<dbReference type="RefSeq" id="WP_319952490.1">
    <property type="nucleotide sequence ID" value="NZ_JAXAVX010000001.1"/>
</dbReference>
<dbReference type="Pfam" id="PF00106">
    <property type="entry name" value="adh_short"/>
    <property type="match status" value="1"/>
</dbReference>
<dbReference type="Gene3D" id="3.40.50.720">
    <property type="entry name" value="NAD(P)-binding Rossmann-like Domain"/>
    <property type="match status" value="1"/>
</dbReference>
<dbReference type="EMBL" id="JAXAVX010000001">
    <property type="protein sequence ID" value="MDX8150340.1"/>
    <property type="molecule type" value="Genomic_DNA"/>
</dbReference>